<evidence type="ECO:0000256" key="5">
    <source>
        <dbReference type="ARBA" id="ARBA00022821"/>
    </source>
</evidence>
<dbReference type="Pfam" id="PF00931">
    <property type="entry name" value="NB-ARC"/>
    <property type="match status" value="1"/>
</dbReference>
<dbReference type="PANTHER" id="PTHR36766">
    <property type="entry name" value="PLANT BROAD-SPECTRUM MILDEW RESISTANCE PROTEIN RPW8"/>
    <property type="match status" value="1"/>
</dbReference>
<feature type="domain" description="R13L1/DRL21-like LRR repeat region" evidence="11">
    <location>
        <begin position="868"/>
        <end position="999"/>
    </location>
</feature>
<dbReference type="EMBL" id="JAMRDG010000002">
    <property type="protein sequence ID" value="KAJ3684311.1"/>
    <property type="molecule type" value="Genomic_DNA"/>
</dbReference>
<dbReference type="Pfam" id="PF00560">
    <property type="entry name" value="LRR_1"/>
    <property type="match status" value="1"/>
</dbReference>
<keyword evidence="2" id="KW-0433">Leucine-rich repeat</keyword>
<dbReference type="FunFam" id="3.40.50.300:FF:001091">
    <property type="entry name" value="Probable disease resistance protein At1g61300"/>
    <property type="match status" value="1"/>
</dbReference>
<proteinExistence type="inferred from homology"/>
<dbReference type="InterPro" id="IPR055414">
    <property type="entry name" value="LRR_R13L4/SHOC2-like"/>
</dbReference>
<dbReference type="InterPro" id="IPR041118">
    <property type="entry name" value="Rx_N"/>
</dbReference>
<dbReference type="Gene3D" id="3.80.10.10">
    <property type="entry name" value="Ribonuclease Inhibitor"/>
    <property type="match status" value="3"/>
</dbReference>
<reference evidence="12 13" key="1">
    <citation type="journal article" date="2022" name="Cell">
        <title>Repeat-based holocentromeres influence genome architecture and karyotype evolution.</title>
        <authorList>
            <person name="Hofstatter P.G."/>
            <person name="Thangavel G."/>
            <person name="Lux T."/>
            <person name="Neumann P."/>
            <person name="Vondrak T."/>
            <person name="Novak P."/>
            <person name="Zhang M."/>
            <person name="Costa L."/>
            <person name="Castellani M."/>
            <person name="Scott A."/>
            <person name="Toegelov H."/>
            <person name="Fuchs J."/>
            <person name="Mata-Sucre Y."/>
            <person name="Dias Y."/>
            <person name="Vanzela A.L.L."/>
            <person name="Huettel B."/>
            <person name="Almeida C.C.S."/>
            <person name="Simkova H."/>
            <person name="Souza G."/>
            <person name="Pedrosa-Harand A."/>
            <person name="Macas J."/>
            <person name="Mayer K.F.X."/>
            <person name="Houben A."/>
            <person name="Marques A."/>
        </authorList>
    </citation>
    <scope>NUCLEOTIDE SEQUENCE [LARGE SCALE GENOMIC DNA]</scope>
    <source>
        <strain evidence="12">RhyTen1mFocal</strain>
    </source>
</reference>
<dbReference type="GO" id="GO:0042742">
    <property type="term" value="P:defense response to bacterium"/>
    <property type="evidence" value="ECO:0007669"/>
    <property type="project" value="UniProtKB-ARBA"/>
</dbReference>
<dbReference type="SUPFAM" id="SSF52540">
    <property type="entry name" value="P-loop containing nucleoside triphosphate hydrolases"/>
    <property type="match status" value="1"/>
</dbReference>
<dbReference type="InterPro" id="IPR002182">
    <property type="entry name" value="NB-ARC"/>
</dbReference>
<feature type="domain" description="Disease resistance R13L4/SHOC-2-like LRR" evidence="10">
    <location>
        <begin position="541"/>
        <end position="666"/>
    </location>
</feature>
<evidence type="ECO:0000313" key="13">
    <source>
        <dbReference type="Proteomes" id="UP001210211"/>
    </source>
</evidence>
<comment type="caution">
    <text evidence="12">The sequence shown here is derived from an EMBL/GenBank/DDBJ whole genome shotgun (WGS) entry which is preliminary data.</text>
</comment>
<dbReference type="InterPro" id="IPR001611">
    <property type="entry name" value="Leu-rich_rpt"/>
</dbReference>
<evidence type="ECO:0000259" key="9">
    <source>
        <dbReference type="Pfam" id="PF23559"/>
    </source>
</evidence>
<dbReference type="Gene3D" id="1.10.8.430">
    <property type="entry name" value="Helical domain of apoptotic protease-activating factors"/>
    <property type="match status" value="1"/>
</dbReference>
<dbReference type="Gene3D" id="1.20.5.4130">
    <property type="match status" value="1"/>
</dbReference>
<evidence type="ECO:0000256" key="6">
    <source>
        <dbReference type="ARBA" id="ARBA00022840"/>
    </source>
</evidence>
<dbReference type="InterPro" id="IPR032675">
    <property type="entry name" value="LRR_dom_sf"/>
</dbReference>
<keyword evidence="6" id="KW-0067">ATP-binding</keyword>
<dbReference type="InterPro" id="IPR042197">
    <property type="entry name" value="Apaf_helical"/>
</dbReference>
<dbReference type="CDD" id="cd14798">
    <property type="entry name" value="RX-CC_like"/>
    <property type="match status" value="1"/>
</dbReference>
<organism evidence="12 13">
    <name type="scientific">Rhynchospora tenuis</name>
    <dbReference type="NCBI Taxonomy" id="198213"/>
    <lineage>
        <taxon>Eukaryota</taxon>
        <taxon>Viridiplantae</taxon>
        <taxon>Streptophyta</taxon>
        <taxon>Embryophyta</taxon>
        <taxon>Tracheophyta</taxon>
        <taxon>Spermatophyta</taxon>
        <taxon>Magnoliopsida</taxon>
        <taxon>Liliopsida</taxon>
        <taxon>Poales</taxon>
        <taxon>Cyperaceae</taxon>
        <taxon>Cyperoideae</taxon>
        <taxon>Rhynchosporeae</taxon>
        <taxon>Rhynchospora</taxon>
    </lineage>
</organism>
<dbReference type="GO" id="GO:0009626">
    <property type="term" value="P:plant-type hypersensitive response"/>
    <property type="evidence" value="ECO:0007669"/>
    <property type="project" value="UniProtKB-ARBA"/>
</dbReference>
<dbReference type="GO" id="GO:0005524">
    <property type="term" value="F:ATP binding"/>
    <property type="evidence" value="ECO:0007669"/>
    <property type="project" value="UniProtKB-KW"/>
</dbReference>
<evidence type="ECO:0000259" key="7">
    <source>
        <dbReference type="Pfam" id="PF00931"/>
    </source>
</evidence>
<evidence type="ECO:0000256" key="2">
    <source>
        <dbReference type="ARBA" id="ARBA00022614"/>
    </source>
</evidence>
<dbReference type="Pfam" id="PF18052">
    <property type="entry name" value="Rx_N"/>
    <property type="match status" value="1"/>
</dbReference>
<evidence type="ECO:0000259" key="11">
    <source>
        <dbReference type="Pfam" id="PF25019"/>
    </source>
</evidence>
<feature type="domain" description="Disease resistance N-terminal" evidence="8">
    <location>
        <begin position="10"/>
        <end position="96"/>
    </location>
</feature>
<keyword evidence="13" id="KW-1185">Reference proteome</keyword>
<gene>
    <name evidence="12" type="ORF">LUZ61_013475</name>
</gene>
<dbReference type="InterPro" id="IPR027417">
    <property type="entry name" value="P-loop_NTPase"/>
</dbReference>
<dbReference type="SUPFAM" id="SSF52047">
    <property type="entry name" value="RNI-like"/>
    <property type="match status" value="1"/>
</dbReference>
<dbReference type="Gene3D" id="1.10.10.10">
    <property type="entry name" value="Winged helix-like DNA-binding domain superfamily/Winged helix DNA-binding domain"/>
    <property type="match status" value="1"/>
</dbReference>
<dbReference type="GO" id="GO:0002758">
    <property type="term" value="P:innate immune response-activating signaling pathway"/>
    <property type="evidence" value="ECO:0007669"/>
    <property type="project" value="UniProtKB-ARBA"/>
</dbReference>
<dbReference type="Pfam" id="PF25019">
    <property type="entry name" value="LRR_R13L1-DRL21"/>
    <property type="match status" value="1"/>
</dbReference>
<dbReference type="PANTHER" id="PTHR36766:SF40">
    <property type="entry name" value="DISEASE RESISTANCE PROTEIN RGA3"/>
    <property type="match status" value="1"/>
</dbReference>
<dbReference type="Proteomes" id="UP001210211">
    <property type="component" value="Unassembled WGS sequence"/>
</dbReference>
<dbReference type="PRINTS" id="PR00364">
    <property type="entry name" value="DISEASERSIST"/>
</dbReference>
<name>A0AAD5W8T4_9POAL</name>
<evidence type="ECO:0000256" key="4">
    <source>
        <dbReference type="ARBA" id="ARBA00022741"/>
    </source>
</evidence>
<dbReference type="Pfam" id="PF23598">
    <property type="entry name" value="LRR_14"/>
    <property type="match status" value="1"/>
</dbReference>
<evidence type="ECO:0000313" key="12">
    <source>
        <dbReference type="EMBL" id="KAJ3684311.1"/>
    </source>
</evidence>
<feature type="domain" description="Disease resistance protein winged helix" evidence="9">
    <location>
        <begin position="435"/>
        <end position="508"/>
    </location>
</feature>
<comment type="similarity">
    <text evidence="1">Belongs to the disease resistance NB-LRR family.</text>
</comment>
<keyword evidence="5" id="KW-0611">Plant defense</keyword>
<evidence type="ECO:0000259" key="10">
    <source>
        <dbReference type="Pfam" id="PF23598"/>
    </source>
</evidence>
<dbReference type="InterPro" id="IPR058922">
    <property type="entry name" value="WHD_DRP"/>
</dbReference>
<keyword evidence="4" id="KW-0547">Nucleotide-binding</keyword>
<dbReference type="Pfam" id="PF23559">
    <property type="entry name" value="WHD_DRP"/>
    <property type="match status" value="1"/>
</dbReference>
<feature type="domain" description="NB-ARC" evidence="7">
    <location>
        <begin position="180"/>
        <end position="349"/>
    </location>
</feature>
<dbReference type="InterPro" id="IPR036388">
    <property type="entry name" value="WH-like_DNA-bd_sf"/>
</dbReference>
<dbReference type="SUPFAM" id="SSF52058">
    <property type="entry name" value="L domain-like"/>
    <property type="match status" value="2"/>
</dbReference>
<dbReference type="AlphaFoldDB" id="A0AAD5W8T4"/>
<evidence type="ECO:0000256" key="1">
    <source>
        <dbReference type="ARBA" id="ARBA00008894"/>
    </source>
</evidence>
<dbReference type="GO" id="GO:0043531">
    <property type="term" value="F:ADP binding"/>
    <property type="evidence" value="ECO:0007669"/>
    <property type="project" value="InterPro"/>
</dbReference>
<protein>
    <submittedName>
        <fullName evidence="12">Uncharacterized protein</fullName>
    </submittedName>
</protein>
<accession>A0AAD5W8T4</accession>
<evidence type="ECO:0000256" key="3">
    <source>
        <dbReference type="ARBA" id="ARBA00022737"/>
    </source>
</evidence>
<dbReference type="FunFam" id="1.10.10.10:FF:000322">
    <property type="entry name" value="Probable disease resistance protein At1g63360"/>
    <property type="match status" value="1"/>
</dbReference>
<evidence type="ECO:0000259" key="8">
    <source>
        <dbReference type="Pfam" id="PF18052"/>
    </source>
</evidence>
<dbReference type="Gene3D" id="3.40.50.300">
    <property type="entry name" value="P-loop containing nucleotide triphosphate hydrolases"/>
    <property type="match status" value="1"/>
</dbReference>
<dbReference type="InterPro" id="IPR038005">
    <property type="entry name" value="RX-like_CC"/>
</dbReference>
<keyword evidence="3" id="KW-0677">Repeat</keyword>
<sequence length="1274" mass="144950">MDTIVVSPLVKVVGGKLGSSFLNEFSMLWGVKKDLEKLESTISTIRDVLDDAEQCCLKNKQVFNWLRELKEVVYDADDLLETCNLEKQKMESYGQTSRVIHKFVSNVNLGKRSKLGKNIKSINERLDTIAAKRNNFHLQSTATGSREETYSINPNTLSMDSKNTDTFSMVDEDSILGRNNEKKEIMSQLKQSDGNKNISIISIVGLGGLGKTTLAQLVYNNENDLKGYFYPKIWVYVSQNFNVGRILRAIIESSSQNKCEIENLDPLAKQLETLLSGKRFLLVLDDIWNKNQEDWDKLKVVFNCGAFGSKIIATTRSMEVSQVMESTSTFVLKGLPEDVSWTLFEQRAFCGYESRFNSRIHEIAKEIVKKCGGVPLALKALGGAMKFKKEVKEWEEARNSDIWERDEGNKVMASLKLSYMNFPPQLKECFAYCSIFPKGHVMNKQELIDQWMANGLVSFTRSVGGMEVGCGNKYFEQLAQVSFFQNVRAQIIDSEVTCKMHDLVHDLAQSISDQRILLIDDTRKAKNNDNREVNPTKIKKMRALHIRHGDSYVINMVSEAQSLRSLILEGIELIGTLPMSFKKLIHLRCICISNCSIEEIPNDIGTLWSLEALHIRDCWMIKYLPESIGKLVNIRTLKLHYLYKLTHIPESIDKLDKLCSLNLQGCQSLEKVPESIGNHINLESLDLKRCENLKYLPESIGKLVKLCSLNLDGCKRLEKVPESIGSLINLGSLDFKWCENLKYLPESIGKLDKLYSLNLDGCKSLEKVPESIGNLINLRSLDLQRCKNLKYLPESIGKLANLCVLNLNIYYLHTIPKSIYNLIKLSSLNLDCFQKISCMPAGISKINGPYIESLSFFSGVKENELASISELEHLNIRGHLKIYELQNLNDPGEATQANLNKKNLNGLKLRWNPHALLNDCIECSLPLLEALQPPSSIESLDLEGYPGEQYPNWMMLLDETRMTLFPTLTSLTLTEIKSSSNLPSLVGLPHLKYLKLKGMLNLTTISGHFPSLDELHLCEMPNLEEVTTMKLDTENVYKPAFPRLYNLVISGCPKVRIQPRLPSSVVELELEKINEEQLGVEFLNGESSSSEICSQPLGIRELTISRMETELVLLKHLSSLTRLQFWNCERNCLPESMRYLSSLRELLIYNCKGLHALPEWLGELKSLEELRIWLTPLIICLPQSMKHMSSLRQLTFGVCKCLRVLPEWFGELKSLKSLTFYKTPLICLPKSMKQLTALKYLWIGNCLPELKRRCEREKGEDWHLISHIPHVSIR</sequence>
<dbReference type="InterPro" id="IPR056789">
    <property type="entry name" value="LRR_R13L1-DRL21"/>
</dbReference>